<feature type="binding site" evidence="6">
    <location>
        <position position="746"/>
    </location>
    <ligand>
        <name>AMP</name>
        <dbReference type="ChEBI" id="CHEBI:456215"/>
    </ligand>
</feature>
<reference evidence="10 11" key="1">
    <citation type="submission" date="2024-11" db="EMBL/GenBank/DDBJ databases">
        <title>Chromosome-level genome assembly of the freshwater bivalve Anodonta woodiana.</title>
        <authorList>
            <person name="Chen X."/>
        </authorList>
    </citation>
    <scope>NUCLEOTIDE SEQUENCE [LARGE SCALE GENOMIC DNA]</scope>
    <source>
        <strain evidence="10">MN2024</strain>
        <tissue evidence="10">Gills</tissue>
    </source>
</reference>
<dbReference type="InterPro" id="IPR036971">
    <property type="entry name" value="PDEase_catalytic_dom_sf"/>
</dbReference>
<feature type="binding site" evidence="7">
    <location>
        <position position="746"/>
    </location>
    <ligand>
        <name>Zn(2+)</name>
        <dbReference type="ChEBI" id="CHEBI:29105"/>
        <label>1</label>
    </ligand>
</feature>
<dbReference type="InterPro" id="IPR003607">
    <property type="entry name" value="HD/PDEase_dom"/>
</dbReference>
<gene>
    <name evidence="10" type="ORF">ACJMK2_030856</name>
</gene>
<evidence type="ECO:0000256" key="8">
    <source>
        <dbReference type="RuleBase" id="RU363067"/>
    </source>
</evidence>
<dbReference type="InterPro" id="IPR023088">
    <property type="entry name" value="PDEase"/>
</dbReference>
<dbReference type="GO" id="GO:0046872">
    <property type="term" value="F:metal ion binding"/>
    <property type="evidence" value="ECO:0007669"/>
    <property type="project" value="UniProtKB-KW"/>
</dbReference>
<accession>A0ABD3WYR8</accession>
<dbReference type="FunFam" id="3.30.450.40:FF:000005">
    <property type="entry name" value="Phosphodiesterase"/>
    <property type="match status" value="1"/>
</dbReference>
<dbReference type="GO" id="GO:0016787">
    <property type="term" value="F:hydrolase activity"/>
    <property type="evidence" value="ECO:0007669"/>
    <property type="project" value="UniProtKB-KW"/>
</dbReference>
<dbReference type="SMART" id="SM00065">
    <property type="entry name" value="GAF"/>
    <property type="match status" value="2"/>
</dbReference>
<evidence type="ECO:0000256" key="3">
    <source>
        <dbReference type="ARBA" id="ARBA00022723"/>
    </source>
</evidence>
<evidence type="ECO:0000313" key="11">
    <source>
        <dbReference type="Proteomes" id="UP001634394"/>
    </source>
</evidence>
<dbReference type="InterPro" id="IPR029016">
    <property type="entry name" value="GAF-like_dom_sf"/>
</dbReference>
<feature type="binding site" evidence="6">
    <location>
        <begin position="597"/>
        <end position="601"/>
    </location>
    <ligand>
        <name>AMP</name>
        <dbReference type="ChEBI" id="CHEBI:456215"/>
    </ligand>
</feature>
<feature type="binding site" evidence="7">
    <location>
        <position position="635"/>
    </location>
    <ligand>
        <name>Zn(2+)</name>
        <dbReference type="ChEBI" id="CHEBI:29105"/>
        <label>1</label>
    </ligand>
</feature>
<dbReference type="SMART" id="SM00471">
    <property type="entry name" value="HDc"/>
    <property type="match status" value="1"/>
</dbReference>
<dbReference type="AlphaFoldDB" id="A0ABD3WYR8"/>
<dbReference type="PRINTS" id="PR00387">
    <property type="entry name" value="PDIESTERASE1"/>
</dbReference>
<comment type="similarity">
    <text evidence="1 8">Belongs to the cyclic nucleotide phosphodiesterase family.</text>
</comment>
<feature type="binding site" evidence="7">
    <location>
        <position position="601"/>
    </location>
    <ligand>
        <name>Zn(2+)</name>
        <dbReference type="ChEBI" id="CHEBI:29105"/>
        <label>1</label>
    </ligand>
</feature>
<comment type="cofactor">
    <cofactor evidence="8">
        <name>a divalent metal cation</name>
        <dbReference type="ChEBI" id="CHEBI:60240"/>
    </cofactor>
    <text evidence="8">Binds 2 divalent metal cations per subunit. Site 1 may preferentially bind zinc ions, while site 2 has a preference for magnesium and/or manganese ions.</text>
</comment>
<dbReference type="FunFam" id="1.10.1300.10:FF:000003">
    <property type="entry name" value="Phosphodiesterase"/>
    <property type="match status" value="1"/>
</dbReference>
<name>A0ABD3WYR8_SINWO</name>
<feature type="binding site" evidence="7">
    <location>
        <position position="636"/>
    </location>
    <ligand>
        <name>Zn(2+)</name>
        <dbReference type="ChEBI" id="CHEBI:29105"/>
        <label>1</label>
    </ligand>
</feature>
<evidence type="ECO:0000256" key="5">
    <source>
        <dbReference type="PIRSR" id="PIRSR623088-1"/>
    </source>
</evidence>
<feature type="domain" description="PDEase" evidence="9">
    <location>
        <begin position="522"/>
        <end position="840"/>
    </location>
</feature>
<dbReference type="EMBL" id="JBJQND010000004">
    <property type="protein sequence ID" value="KAL3878516.1"/>
    <property type="molecule type" value="Genomic_DNA"/>
</dbReference>
<dbReference type="Pfam" id="PF01590">
    <property type="entry name" value="GAF"/>
    <property type="match status" value="2"/>
</dbReference>
<evidence type="ECO:0000256" key="7">
    <source>
        <dbReference type="PIRSR" id="PIRSR623088-3"/>
    </source>
</evidence>
<evidence type="ECO:0000256" key="1">
    <source>
        <dbReference type="ARBA" id="ARBA00007648"/>
    </source>
</evidence>
<dbReference type="CDD" id="cd00077">
    <property type="entry name" value="HDc"/>
    <property type="match status" value="1"/>
</dbReference>
<dbReference type="Gene3D" id="1.10.1300.10">
    <property type="entry name" value="3'5'-cyclic nucleotide phosphodiesterase, catalytic domain"/>
    <property type="match status" value="1"/>
</dbReference>
<dbReference type="PANTHER" id="PTHR11347">
    <property type="entry name" value="CYCLIC NUCLEOTIDE PHOSPHODIESTERASE"/>
    <property type="match status" value="1"/>
</dbReference>
<keyword evidence="2" id="KW-0140">cGMP</keyword>
<protein>
    <recommendedName>
        <fullName evidence="8">Phosphodiesterase</fullName>
        <ecNumber evidence="8">3.1.4.-</ecNumber>
    </recommendedName>
</protein>
<evidence type="ECO:0000313" key="10">
    <source>
        <dbReference type="EMBL" id="KAL3878516.1"/>
    </source>
</evidence>
<dbReference type="InterPro" id="IPR023174">
    <property type="entry name" value="PDEase_CS"/>
</dbReference>
<dbReference type="Gene3D" id="3.30.450.40">
    <property type="match status" value="2"/>
</dbReference>
<feature type="binding site" evidence="6">
    <location>
        <position position="798"/>
    </location>
    <ligand>
        <name>AMP</name>
        <dbReference type="ChEBI" id="CHEBI:456215"/>
    </ligand>
</feature>
<dbReference type="InterPro" id="IPR003018">
    <property type="entry name" value="GAF"/>
</dbReference>
<keyword evidence="3 7" id="KW-0479">Metal-binding</keyword>
<keyword evidence="11" id="KW-1185">Reference proteome</keyword>
<dbReference type="SUPFAM" id="SSF55781">
    <property type="entry name" value="GAF domain-like"/>
    <property type="match status" value="2"/>
</dbReference>
<evidence type="ECO:0000256" key="6">
    <source>
        <dbReference type="PIRSR" id="PIRSR623088-2"/>
    </source>
</evidence>
<dbReference type="PROSITE" id="PS00126">
    <property type="entry name" value="PDEASE_I_1"/>
    <property type="match status" value="1"/>
</dbReference>
<evidence type="ECO:0000256" key="2">
    <source>
        <dbReference type="ARBA" id="ARBA00022535"/>
    </source>
</evidence>
<organism evidence="10 11">
    <name type="scientific">Sinanodonta woodiana</name>
    <name type="common">Chinese pond mussel</name>
    <name type="synonym">Anodonta woodiana</name>
    <dbReference type="NCBI Taxonomy" id="1069815"/>
    <lineage>
        <taxon>Eukaryota</taxon>
        <taxon>Metazoa</taxon>
        <taxon>Spiralia</taxon>
        <taxon>Lophotrochozoa</taxon>
        <taxon>Mollusca</taxon>
        <taxon>Bivalvia</taxon>
        <taxon>Autobranchia</taxon>
        <taxon>Heteroconchia</taxon>
        <taxon>Palaeoheterodonta</taxon>
        <taxon>Unionida</taxon>
        <taxon>Unionoidea</taxon>
        <taxon>Unionidae</taxon>
        <taxon>Unioninae</taxon>
        <taxon>Sinanodonta</taxon>
    </lineage>
</organism>
<comment type="caution">
    <text evidence="10">The sequence shown here is derived from an EMBL/GenBank/DDBJ whole genome shotgun (WGS) entry which is preliminary data.</text>
</comment>
<dbReference type="SUPFAM" id="SSF109604">
    <property type="entry name" value="HD-domain/PDEase-like"/>
    <property type="match status" value="1"/>
</dbReference>
<dbReference type="InterPro" id="IPR002073">
    <property type="entry name" value="PDEase_catalytic_dom"/>
</dbReference>
<dbReference type="Pfam" id="PF00233">
    <property type="entry name" value="PDEase_I"/>
    <property type="match status" value="1"/>
</dbReference>
<proteinExistence type="inferred from homology"/>
<evidence type="ECO:0000259" key="9">
    <source>
        <dbReference type="PROSITE" id="PS51845"/>
    </source>
</evidence>
<sequence length="840" mass="96481">MHESDVDFELMHPGNVGICSMTSLTTRLTSSKSWIETLRNRQNVQRQNIMPGNRTDPNEAFRCQVGNIDPVKQIFFRRKLPYPGNMSYRCWKNRIKPPVLNAANVKAYLTQYPSVLEEYVLESVSRETVEEWLETKGSETPKTLNKTKCQNCRHHVKFTDTPISTLSNEIAESTEDHTIRQRLYEITNVLACCLNADYATLYTLTADEKELYVYEGDEVFKPFGEVGPNMTVAAHVAHEKRSVLIPDMSTDVRFPKGVGQGASDVHSVLAVPIIISSHAKIGVIELKRITESESFSLRDLQAINAVMCWVAACIEKIKINKVLNVQKHVNTFLLEKTRIIFDDIEDIDHLISNILLMTKDCVNADRCALFLVDEEKQELYAASFYEGMNEKGEPVFRKQCQIRFGMSKGVAGYVATTGQTLNIDDAYADSRFNRDVDKTTGYKTRNILCMPIIDRGKVIGVVQLVNSLSGDHFTKADEETFKLFSVYCALALHYSRIYSYMKLQQAKYKVALEVLDFHIRCSEKEVQALKTNLILTEEQVPEDFTHYNFSCYDYGDILPQLFIKMVVSRFGTHVFDMEKLCRFVLTIRKNYRPLSYHNWEHGFHVAHTVWCIIQSHPDVFTDLDVMALLISALCHDVDHRGYNNEFFKKLNLPLAALYSTSVMEQHHYKQTITILHSEGHDIFNFLSAEKHKIMLHEIREHIIATDLALFFERQKRMANQLQKGEFDVNVPAMKRDLTSLVMTGADLSSTCKSWDAHLATVHMLYEEFYAQGDIEKKHGIDPIPLMDRSKQEELPKQQMGFINFIAMPLFTTLVKVLPNAKPLLDGLCLNKEKWQHRNQQ</sequence>
<keyword evidence="4 8" id="KW-0378">Hydrolase</keyword>
<feature type="binding site" evidence="6">
    <location>
        <position position="636"/>
    </location>
    <ligand>
        <name>AMP</name>
        <dbReference type="ChEBI" id="CHEBI:456215"/>
    </ligand>
</feature>
<evidence type="ECO:0000256" key="4">
    <source>
        <dbReference type="ARBA" id="ARBA00022801"/>
    </source>
</evidence>
<dbReference type="PROSITE" id="PS51845">
    <property type="entry name" value="PDEASE_I_2"/>
    <property type="match status" value="1"/>
</dbReference>
<feature type="binding site" evidence="7">
    <location>
        <position position="636"/>
    </location>
    <ligand>
        <name>Zn(2+)</name>
        <dbReference type="ChEBI" id="CHEBI:29105"/>
        <label>2</label>
    </ligand>
</feature>
<feature type="active site" description="Proton donor" evidence="5">
    <location>
        <position position="597"/>
    </location>
</feature>
<dbReference type="EC" id="3.1.4.-" evidence="8"/>
<dbReference type="Proteomes" id="UP001634394">
    <property type="component" value="Unassembled WGS sequence"/>
</dbReference>